<keyword evidence="3" id="KW-1185">Reference proteome</keyword>
<sequence>MTSIQDLHLLRLILRKPIRIAATKQVESQDKKMEAFTSHVNSVVEDSDIRCERANVDFEVLNKLEDQYYELMSVEPRNISFKAKREVKENVIVKIDGFELDQRIEDPPITSDELENMHSELKCEFTRLAEDNLKQLVELVTRNDEKRETIMKLQLQLEALKRENRALQISLRYSKANAKDNESHISRSGWLSISKLFRGCSH</sequence>
<organism evidence="2 3">
    <name type="scientific">Quillaja saponaria</name>
    <name type="common">Soap bark tree</name>
    <dbReference type="NCBI Taxonomy" id="32244"/>
    <lineage>
        <taxon>Eukaryota</taxon>
        <taxon>Viridiplantae</taxon>
        <taxon>Streptophyta</taxon>
        <taxon>Embryophyta</taxon>
        <taxon>Tracheophyta</taxon>
        <taxon>Spermatophyta</taxon>
        <taxon>Magnoliopsida</taxon>
        <taxon>eudicotyledons</taxon>
        <taxon>Gunneridae</taxon>
        <taxon>Pentapetalae</taxon>
        <taxon>rosids</taxon>
        <taxon>fabids</taxon>
        <taxon>Fabales</taxon>
        <taxon>Quillajaceae</taxon>
        <taxon>Quillaja</taxon>
    </lineage>
</organism>
<feature type="coiled-coil region" evidence="1">
    <location>
        <begin position="111"/>
        <end position="170"/>
    </location>
</feature>
<gene>
    <name evidence="2" type="ORF">O6P43_006099</name>
</gene>
<proteinExistence type="predicted"/>
<name>A0AAD7VHQ4_QUISA</name>
<evidence type="ECO:0000256" key="1">
    <source>
        <dbReference type="SAM" id="Coils"/>
    </source>
</evidence>
<dbReference type="EMBL" id="JARAOO010000003">
    <property type="protein sequence ID" value="KAJ7976296.1"/>
    <property type="molecule type" value="Genomic_DNA"/>
</dbReference>
<reference evidence="2" key="1">
    <citation type="journal article" date="2023" name="Science">
        <title>Elucidation of the pathway for biosynthesis of saponin adjuvants from the soapbark tree.</title>
        <authorList>
            <person name="Reed J."/>
            <person name="Orme A."/>
            <person name="El-Demerdash A."/>
            <person name="Owen C."/>
            <person name="Martin L.B.B."/>
            <person name="Misra R.C."/>
            <person name="Kikuchi S."/>
            <person name="Rejzek M."/>
            <person name="Martin A.C."/>
            <person name="Harkess A."/>
            <person name="Leebens-Mack J."/>
            <person name="Louveau T."/>
            <person name="Stephenson M.J."/>
            <person name="Osbourn A."/>
        </authorList>
    </citation>
    <scope>NUCLEOTIDE SEQUENCE</scope>
    <source>
        <strain evidence="2">S10</strain>
    </source>
</reference>
<evidence type="ECO:0000313" key="3">
    <source>
        <dbReference type="Proteomes" id="UP001163823"/>
    </source>
</evidence>
<protein>
    <submittedName>
        <fullName evidence="2">KIP1-like</fullName>
    </submittedName>
</protein>
<dbReference type="Proteomes" id="UP001163823">
    <property type="component" value="Chromosome 3"/>
</dbReference>
<dbReference type="KEGG" id="qsa:O6P43_006099"/>
<evidence type="ECO:0000313" key="2">
    <source>
        <dbReference type="EMBL" id="KAJ7976296.1"/>
    </source>
</evidence>
<dbReference type="AlphaFoldDB" id="A0AAD7VHQ4"/>
<keyword evidence="1" id="KW-0175">Coiled coil</keyword>
<comment type="caution">
    <text evidence="2">The sequence shown here is derived from an EMBL/GenBank/DDBJ whole genome shotgun (WGS) entry which is preliminary data.</text>
</comment>
<accession>A0AAD7VHQ4</accession>